<keyword evidence="1" id="KW-0812">Transmembrane</keyword>
<accession>A0A411EAN8</accession>
<gene>
    <name evidence="2" type="ORF">EQY75_09795</name>
</gene>
<feature type="transmembrane region" description="Helical" evidence="1">
    <location>
        <begin position="184"/>
        <end position="206"/>
    </location>
</feature>
<feature type="transmembrane region" description="Helical" evidence="1">
    <location>
        <begin position="360"/>
        <end position="381"/>
    </location>
</feature>
<evidence type="ECO:0000313" key="3">
    <source>
        <dbReference type="Proteomes" id="UP000290889"/>
    </source>
</evidence>
<sequence>MNIVNIIEGIERLVVSLLFWLIFIPKTLFKVVSNPKWVEGYVTRELKAETDRFQNYMSPIILYLLNSVFLVFVYIFIKRDILKDINSTKDNEITSVWDQIVSGLDISGDMITNLSGSYGFVSAAVFLTFPLFFGLVIELLKNEDLNREALRRATYIQCYYFTPLALTFCMIILSSSLLQPLEQNFIVVTFLIFFIWFTLTEIRFITKELRRKSFGSTLIYFGIFLVIIAGSFGVISVFAIFDEDRNKITGDEYVLPEINNSSSTYSLIVKCQTCLRSSSDSLVIDAVFTAPGGTIENREINLPVQPESEIVLEIPGEYKTLKLEASENLRHELYIDVLDTNGYSIIGGIKSWKAMLVRKIGSYLLLVLLAIPVFIWLRSLVRKEYNK</sequence>
<feature type="transmembrane region" description="Helical" evidence="1">
    <location>
        <begin position="158"/>
        <end position="178"/>
    </location>
</feature>
<keyword evidence="3" id="KW-1185">Reference proteome</keyword>
<dbReference type="EMBL" id="CP035544">
    <property type="protein sequence ID" value="QBA64792.1"/>
    <property type="molecule type" value="Genomic_DNA"/>
</dbReference>
<evidence type="ECO:0000256" key="1">
    <source>
        <dbReference type="SAM" id="Phobius"/>
    </source>
</evidence>
<dbReference type="Proteomes" id="UP000290889">
    <property type="component" value="Chromosome"/>
</dbReference>
<protein>
    <submittedName>
        <fullName evidence="2">Uncharacterized protein</fullName>
    </submittedName>
</protein>
<feature type="transmembrane region" description="Helical" evidence="1">
    <location>
        <begin position="53"/>
        <end position="77"/>
    </location>
</feature>
<proteinExistence type="predicted"/>
<reference evidence="2 3" key="1">
    <citation type="submission" date="2019-01" db="EMBL/GenBank/DDBJ databases">
        <title>Muriicola soli sp. nov., isolated from soil.</title>
        <authorList>
            <person name="Kang H.J."/>
            <person name="Kim S.B."/>
        </authorList>
    </citation>
    <scope>NUCLEOTIDE SEQUENCE [LARGE SCALE GENOMIC DNA]</scope>
    <source>
        <strain evidence="2 3">MMS17-SY002</strain>
    </source>
</reference>
<feature type="transmembrane region" description="Helical" evidence="1">
    <location>
        <begin position="218"/>
        <end position="241"/>
    </location>
</feature>
<dbReference type="KEGG" id="mur:EQY75_09795"/>
<feature type="transmembrane region" description="Helical" evidence="1">
    <location>
        <begin position="12"/>
        <end position="32"/>
    </location>
</feature>
<name>A0A411EAN8_9FLAO</name>
<dbReference type="AlphaFoldDB" id="A0A411EAN8"/>
<evidence type="ECO:0000313" key="2">
    <source>
        <dbReference type="EMBL" id="QBA64792.1"/>
    </source>
</evidence>
<dbReference type="RefSeq" id="WP_129605440.1">
    <property type="nucleotide sequence ID" value="NZ_CP035544.1"/>
</dbReference>
<organism evidence="2 3">
    <name type="scientific">Muriicola soli</name>
    <dbReference type="NCBI Taxonomy" id="2507538"/>
    <lineage>
        <taxon>Bacteria</taxon>
        <taxon>Pseudomonadati</taxon>
        <taxon>Bacteroidota</taxon>
        <taxon>Flavobacteriia</taxon>
        <taxon>Flavobacteriales</taxon>
        <taxon>Flavobacteriaceae</taxon>
        <taxon>Muriicola</taxon>
    </lineage>
</organism>
<dbReference type="OrthoDB" id="1450949at2"/>
<keyword evidence="1" id="KW-1133">Transmembrane helix</keyword>
<keyword evidence="1" id="KW-0472">Membrane</keyword>
<feature type="transmembrane region" description="Helical" evidence="1">
    <location>
        <begin position="117"/>
        <end position="137"/>
    </location>
</feature>